<dbReference type="EMBL" id="JASCZI010181955">
    <property type="protein sequence ID" value="MED6186544.1"/>
    <property type="molecule type" value="Genomic_DNA"/>
</dbReference>
<feature type="domain" description="FBD" evidence="1">
    <location>
        <begin position="47"/>
        <end position="128"/>
    </location>
</feature>
<reference evidence="2 3" key="1">
    <citation type="journal article" date="2023" name="Plants (Basel)">
        <title>Bridging the Gap: Combining Genomics and Transcriptomics Approaches to Understand Stylosanthes scabra, an Orphan Legume from the Brazilian Caatinga.</title>
        <authorList>
            <person name="Ferreira-Neto J.R.C."/>
            <person name="da Silva M.D."/>
            <person name="Binneck E."/>
            <person name="de Melo N.F."/>
            <person name="da Silva R.H."/>
            <person name="de Melo A.L.T.M."/>
            <person name="Pandolfi V."/>
            <person name="Bustamante F.O."/>
            <person name="Brasileiro-Vidal A.C."/>
            <person name="Benko-Iseppon A.M."/>
        </authorList>
    </citation>
    <scope>NUCLEOTIDE SEQUENCE [LARGE SCALE GENOMIC DNA]</scope>
    <source>
        <tissue evidence="2">Leaves</tissue>
    </source>
</reference>
<dbReference type="InterPro" id="IPR006566">
    <property type="entry name" value="FBD"/>
</dbReference>
<keyword evidence="3" id="KW-1185">Reference proteome</keyword>
<protein>
    <recommendedName>
        <fullName evidence="1">FBD domain-containing protein</fullName>
    </recommendedName>
</protein>
<evidence type="ECO:0000313" key="3">
    <source>
        <dbReference type="Proteomes" id="UP001341840"/>
    </source>
</evidence>
<organism evidence="2 3">
    <name type="scientific">Stylosanthes scabra</name>
    <dbReference type="NCBI Taxonomy" id="79078"/>
    <lineage>
        <taxon>Eukaryota</taxon>
        <taxon>Viridiplantae</taxon>
        <taxon>Streptophyta</taxon>
        <taxon>Embryophyta</taxon>
        <taxon>Tracheophyta</taxon>
        <taxon>Spermatophyta</taxon>
        <taxon>Magnoliopsida</taxon>
        <taxon>eudicotyledons</taxon>
        <taxon>Gunneridae</taxon>
        <taxon>Pentapetalae</taxon>
        <taxon>rosids</taxon>
        <taxon>fabids</taxon>
        <taxon>Fabales</taxon>
        <taxon>Fabaceae</taxon>
        <taxon>Papilionoideae</taxon>
        <taxon>50 kb inversion clade</taxon>
        <taxon>dalbergioids sensu lato</taxon>
        <taxon>Dalbergieae</taxon>
        <taxon>Pterocarpus clade</taxon>
        <taxon>Stylosanthes</taxon>
    </lineage>
</organism>
<evidence type="ECO:0000259" key="1">
    <source>
        <dbReference type="SMART" id="SM00579"/>
    </source>
</evidence>
<dbReference type="Proteomes" id="UP001341840">
    <property type="component" value="Unassembled WGS sequence"/>
</dbReference>
<name>A0ABU6WKY6_9FABA</name>
<evidence type="ECO:0000313" key="2">
    <source>
        <dbReference type="EMBL" id="MED6186544.1"/>
    </source>
</evidence>
<accession>A0ABU6WKY6</accession>
<gene>
    <name evidence="2" type="ORF">PIB30_067740</name>
</gene>
<dbReference type="SMART" id="SM00579">
    <property type="entry name" value="FBD"/>
    <property type="match status" value="1"/>
</dbReference>
<sequence>MKLLCCCPKLQVLKIDNTVGQHHGFETPQYSILTKPSSWTRPASVASCVMLELNILEFRRYPDLSEEREFFAYILQNAHALKAIIIYTYSNPWIKETDTVSYEKQKEHILKEISVFPMASSICQVEEFTGLKWYELGSWVDHLK</sequence>
<proteinExistence type="predicted"/>
<dbReference type="Pfam" id="PF08387">
    <property type="entry name" value="FBD"/>
    <property type="match status" value="1"/>
</dbReference>
<comment type="caution">
    <text evidence="2">The sequence shown here is derived from an EMBL/GenBank/DDBJ whole genome shotgun (WGS) entry which is preliminary data.</text>
</comment>